<evidence type="ECO:0000256" key="1">
    <source>
        <dbReference type="SAM" id="MobiDB-lite"/>
    </source>
</evidence>
<protein>
    <submittedName>
        <fullName evidence="2">Uncharacterized protein</fullName>
    </submittedName>
</protein>
<accession>A0A9D4H108</accession>
<dbReference type="AlphaFoldDB" id="A0A9D4H108"/>
<reference evidence="2" key="2">
    <citation type="submission" date="2020-11" db="EMBL/GenBank/DDBJ databases">
        <authorList>
            <person name="McCartney M.A."/>
            <person name="Auch B."/>
            <person name="Kono T."/>
            <person name="Mallez S."/>
            <person name="Becker A."/>
            <person name="Gohl D.M."/>
            <person name="Silverstein K.A.T."/>
            <person name="Koren S."/>
            <person name="Bechman K.B."/>
            <person name="Herman A."/>
            <person name="Abrahante J.E."/>
            <person name="Garbe J."/>
        </authorList>
    </citation>
    <scope>NUCLEOTIDE SEQUENCE</scope>
    <source>
        <strain evidence="2">Duluth1</strain>
        <tissue evidence="2">Whole animal</tissue>
    </source>
</reference>
<name>A0A9D4H108_DREPO</name>
<proteinExistence type="predicted"/>
<dbReference type="EMBL" id="JAIWYP010000005">
    <property type="protein sequence ID" value="KAH3827401.1"/>
    <property type="molecule type" value="Genomic_DNA"/>
</dbReference>
<reference evidence="2" key="1">
    <citation type="journal article" date="2019" name="bioRxiv">
        <title>The Genome of the Zebra Mussel, Dreissena polymorpha: A Resource for Invasive Species Research.</title>
        <authorList>
            <person name="McCartney M.A."/>
            <person name="Auch B."/>
            <person name="Kono T."/>
            <person name="Mallez S."/>
            <person name="Zhang Y."/>
            <person name="Obille A."/>
            <person name="Becker A."/>
            <person name="Abrahante J.E."/>
            <person name="Garbe J."/>
            <person name="Badalamenti J.P."/>
            <person name="Herman A."/>
            <person name="Mangelson H."/>
            <person name="Liachko I."/>
            <person name="Sullivan S."/>
            <person name="Sone E.D."/>
            <person name="Koren S."/>
            <person name="Silverstein K.A.T."/>
            <person name="Beckman K.B."/>
            <person name="Gohl D.M."/>
        </authorList>
    </citation>
    <scope>NUCLEOTIDE SEQUENCE</scope>
    <source>
        <strain evidence="2">Duluth1</strain>
        <tissue evidence="2">Whole animal</tissue>
    </source>
</reference>
<organism evidence="2 3">
    <name type="scientific">Dreissena polymorpha</name>
    <name type="common">Zebra mussel</name>
    <name type="synonym">Mytilus polymorpha</name>
    <dbReference type="NCBI Taxonomy" id="45954"/>
    <lineage>
        <taxon>Eukaryota</taxon>
        <taxon>Metazoa</taxon>
        <taxon>Spiralia</taxon>
        <taxon>Lophotrochozoa</taxon>
        <taxon>Mollusca</taxon>
        <taxon>Bivalvia</taxon>
        <taxon>Autobranchia</taxon>
        <taxon>Heteroconchia</taxon>
        <taxon>Euheterodonta</taxon>
        <taxon>Imparidentia</taxon>
        <taxon>Neoheterodontei</taxon>
        <taxon>Myida</taxon>
        <taxon>Dreissenoidea</taxon>
        <taxon>Dreissenidae</taxon>
        <taxon>Dreissena</taxon>
    </lineage>
</organism>
<keyword evidence="3" id="KW-1185">Reference proteome</keyword>
<gene>
    <name evidence="2" type="ORF">DPMN_129338</name>
</gene>
<feature type="compositionally biased region" description="Low complexity" evidence="1">
    <location>
        <begin position="66"/>
        <end position="78"/>
    </location>
</feature>
<feature type="compositionally biased region" description="Basic and acidic residues" evidence="1">
    <location>
        <begin position="1"/>
        <end position="12"/>
    </location>
</feature>
<comment type="caution">
    <text evidence="2">The sequence shown here is derived from an EMBL/GenBank/DDBJ whole genome shotgun (WGS) entry which is preliminary data.</text>
</comment>
<feature type="region of interest" description="Disordered" evidence="1">
    <location>
        <begin position="1"/>
        <end position="98"/>
    </location>
</feature>
<evidence type="ECO:0000313" key="2">
    <source>
        <dbReference type="EMBL" id="KAH3827401.1"/>
    </source>
</evidence>
<sequence>MDEDKTTAEKVVDTVNPPKSYGRQLSVQELFEGAKKQTPMEPPWSEKHAQPRNNEASAQAKGPLPQQQHQQQQQQQQGGFQGKKGYSRPANLNPASHR</sequence>
<evidence type="ECO:0000313" key="3">
    <source>
        <dbReference type="Proteomes" id="UP000828390"/>
    </source>
</evidence>
<dbReference type="Proteomes" id="UP000828390">
    <property type="component" value="Unassembled WGS sequence"/>
</dbReference>